<protein>
    <submittedName>
        <fullName evidence="1">Uncharacterized protein</fullName>
    </submittedName>
</protein>
<comment type="caution">
    <text evidence="1">The sequence shown here is derived from an EMBL/GenBank/DDBJ whole genome shotgun (WGS) entry which is preliminary data.</text>
</comment>
<gene>
    <name evidence="1" type="ORF">L1987_65249</name>
</gene>
<keyword evidence="2" id="KW-1185">Reference proteome</keyword>
<evidence type="ECO:0000313" key="2">
    <source>
        <dbReference type="Proteomes" id="UP001056120"/>
    </source>
</evidence>
<accession>A0ACB9BTT2</accession>
<evidence type="ECO:0000313" key="1">
    <source>
        <dbReference type="EMBL" id="KAI3725461.1"/>
    </source>
</evidence>
<reference evidence="2" key="1">
    <citation type="journal article" date="2022" name="Mol. Ecol. Resour.">
        <title>The genomes of chicory, endive, great burdock and yacon provide insights into Asteraceae palaeo-polyploidization history and plant inulin production.</title>
        <authorList>
            <person name="Fan W."/>
            <person name="Wang S."/>
            <person name="Wang H."/>
            <person name="Wang A."/>
            <person name="Jiang F."/>
            <person name="Liu H."/>
            <person name="Zhao H."/>
            <person name="Xu D."/>
            <person name="Zhang Y."/>
        </authorList>
    </citation>
    <scope>NUCLEOTIDE SEQUENCE [LARGE SCALE GENOMIC DNA]</scope>
    <source>
        <strain evidence="2">cv. Yunnan</strain>
    </source>
</reference>
<name>A0ACB9BTT2_9ASTR</name>
<dbReference type="Proteomes" id="UP001056120">
    <property type="component" value="Linkage Group LG22"/>
</dbReference>
<sequence>MVDHARTSSKQATENVRGSDKRTPGVIGMVVAMLMARGREAIACSKANKEVVMLTERAVTAAQRYTLELGGTMITKEMEREFVVEWVEGRFYGLELWEDDLKSCDFQLVN</sequence>
<dbReference type="EMBL" id="CM042039">
    <property type="protein sequence ID" value="KAI3725461.1"/>
    <property type="molecule type" value="Genomic_DNA"/>
</dbReference>
<proteinExistence type="predicted"/>
<organism evidence="1 2">
    <name type="scientific">Smallanthus sonchifolius</name>
    <dbReference type="NCBI Taxonomy" id="185202"/>
    <lineage>
        <taxon>Eukaryota</taxon>
        <taxon>Viridiplantae</taxon>
        <taxon>Streptophyta</taxon>
        <taxon>Embryophyta</taxon>
        <taxon>Tracheophyta</taxon>
        <taxon>Spermatophyta</taxon>
        <taxon>Magnoliopsida</taxon>
        <taxon>eudicotyledons</taxon>
        <taxon>Gunneridae</taxon>
        <taxon>Pentapetalae</taxon>
        <taxon>asterids</taxon>
        <taxon>campanulids</taxon>
        <taxon>Asterales</taxon>
        <taxon>Asteraceae</taxon>
        <taxon>Asteroideae</taxon>
        <taxon>Heliantheae alliance</taxon>
        <taxon>Millerieae</taxon>
        <taxon>Smallanthus</taxon>
    </lineage>
</organism>
<reference evidence="1 2" key="2">
    <citation type="journal article" date="2022" name="Mol. Ecol. Resour.">
        <title>The genomes of chicory, endive, great burdock and yacon provide insights into Asteraceae paleo-polyploidization history and plant inulin production.</title>
        <authorList>
            <person name="Fan W."/>
            <person name="Wang S."/>
            <person name="Wang H."/>
            <person name="Wang A."/>
            <person name="Jiang F."/>
            <person name="Liu H."/>
            <person name="Zhao H."/>
            <person name="Xu D."/>
            <person name="Zhang Y."/>
        </authorList>
    </citation>
    <scope>NUCLEOTIDE SEQUENCE [LARGE SCALE GENOMIC DNA]</scope>
    <source>
        <strain evidence="2">cv. Yunnan</strain>
        <tissue evidence="1">Leaves</tissue>
    </source>
</reference>